<name>A0AAD8BUF6_BIOPF</name>
<gene>
    <name evidence="3" type="ORF">Bpfe_010232</name>
</gene>
<accession>A0AAD8BUF6</accession>
<dbReference type="InterPro" id="IPR051336">
    <property type="entry name" value="RhoGEF_Guanine_NuclExch_SF"/>
</dbReference>
<dbReference type="PANTHER" id="PTHR22826">
    <property type="entry name" value="RHO GUANINE EXCHANGE FACTOR-RELATED"/>
    <property type="match status" value="1"/>
</dbReference>
<keyword evidence="4" id="KW-1185">Reference proteome</keyword>
<feature type="compositionally biased region" description="Polar residues" evidence="2">
    <location>
        <begin position="570"/>
        <end position="587"/>
    </location>
</feature>
<dbReference type="GO" id="GO:0019898">
    <property type="term" value="C:extrinsic component of membrane"/>
    <property type="evidence" value="ECO:0007669"/>
    <property type="project" value="TreeGrafter"/>
</dbReference>
<protein>
    <submittedName>
        <fullName evidence="3">Uncharacterized protein</fullName>
    </submittedName>
</protein>
<evidence type="ECO:0000256" key="2">
    <source>
        <dbReference type="SAM" id="MobiDB-lite"/>
    </source>
</evidence>
<dbReference type="GO" id="GO:0005085">
    <property type="term" value="F:guanyl-nucleotide exchange factor activity"/>
    <property type="evidence" value="ECO:0007669"/>
    <property type="project" value="UniProtKB-KW"/>
</dbReference>
<sequence length="1379" mass="156531">VLRWFDPTAMHEDNEKDELIESGLLILSGGRDVSGNFLLTIPTSKLDDLTEWEREKLTTLFLHMAEMARCLKMGKNPPVSTVHTLPLALLVDLRMASKAVITLIVESLESVEHHSRGTISVAYFISPKKTSKSHTLKKLLGIKPSKKRPRAPLFKSVIVKTIQELHTHIDISHLTLDFCGTLLYNHLAWMHFYNVVIKCIEGCQVLLTKLTSVKDRVDLLQEYETEGQTSSQLQQMLAELMDKFHIIITESFLPFYLVQCKQTIFLLEHPSSDSHISAVHSDLIEGFRTCLRELFTMLDLWNTELEEAWRVTENRLTLLIQLHKHRERAKEIQRKIFEHYNPLLREHPIVGKTLSQAELYRAHFTTTLYEPAKELLSQATEILEAVHRLKNGTTVVGSGHYTTFSGLDISDITNLLTTSIQPFTQHLQHLQQIYVNIHIFHLLFEKTLIWYKKETNHWSTCQLNGLGQSVFFCLATPPPRQEHIDKLDEAIPQLVDKKLRSQARSLALRLRLIQRLLSSTRLPLQLVKAVLAWRAELFGIPQGERTNGSYLTLASSKHRNKSADNLDSVAGSQSDRLPSDSVQTFNRTPDKTGKRKSLGSLELETNLGKPNPLLAVTERYVDKKTPLRSMFRAKSVEFNFNSSSTDGSVFDYERAVSGIQQQAAVQPPGKDMIRARAYPRKARRESQDTVLRATNMERRTFEDVAFSDPSDLLQSRDLENRLDSALKKEYKTDGSVDDFSFQGKSYSVLEPSSSSSLTPESQVNPENQIPPNQTKSSNYGNKPSPLDTGHSAPDERFIKLTFTPKERKSHPLNTFKFESLESDKEKPEQKVYADDEEYRLSPTEESQDPYDNLVQKIRDISASELSNTEKLKRVSKLLSAGSTPQNPEEDGTDKKENKSLGRFSKSALDLRQQESHQAEGEAFDKEPLNSFSENAKENPIDAVLRMKRNLAKSMEELTTIGFQTAPLPFHLANGRSEVRYKTEVKINPIFELQDDTKDDTLDQEDSYNFTEGPKLASGSYSTNSDVNTTRFSKPESQPKHQSWSDLESVSPVSSNASKGQKIRQSAATKDKTSSETETKLLDHFWPSYLDNGLPDYDINYDPKLSSSRMSLNHLANRNFLSPSFLRPAVSMKDLTSRPVETFNRYRLDFDQESDYRDLEEIEMLRSIQEDSLSNELSKLSSDKKKHSRVFTGDFMEKMKTEPSFSSGDYGNANAEIVGGASSSVKVKGSVKEKSVPDIHVDYIYFVEHMDSPGEDGQDVDLLYSNDHFNRLITEAEQEHLSQEEVASSLRKTERILEEEAIKRRHLERQLSDMSQEESSADGIQHGARSLSHTASTDNGYGSWPSKLVTVLSTSSEGPDLELDFFPKRGKSLDPQKDLY</sequence>
<feature type="region of interest" description="Disordered" evidence="2">
    <location>
        <begin position="1306"/>
        <end position="1342"/>
    </location>
</feature>
<feature type="region of interest" description="Disordered" evidence="2">
    <location>
        <begin position="747"/>
        <end position="793"/>
    </location>
</feature>
<feature type="compositionally biased region" description="Basic and acidic residues" evidence="2">
    <location>
        <begin position="818"/>
        <end position="833"/>
    </location>
</feature>
<dbReference type="EMBL" id="JASAOG010000036">
    <property type="protein sequence ID" value="KAK0060398.1"/>
    <property type="molecule type" value="Genomic_DNA"/>
</dbReference>
<evidence type="ECO:0000256" key="1">
    <source>
        <dbReference type="ARBA" id="ARBA00022658"/>
    </source>
</evidence>
<feature type="region of interest" description="Disordered" evidence="2">
    <location>
        <begin position="995"/>
        <end position="1076"/>
    </location>
</feature>
<organism evidence="3 4">
    <name type="scientific">Biomphalaria pfeifferi</name>
    <name type="common">Bloodfluke planorb</name>
    <name type="synonym">Freshwater snail</name>
    <dbReference type="NCBI Taxonomy" id="112525"/>
    <lineage>
        <taxon>Eukaryota</taxon>
        <taxon>Metazoa</taxon>
        <taxon>Spiralia</taxon>
        <taxon>Lophotrochozoa</taxon>
        <taxon>Mollusca</taxon>
        <taxon>Gastropoda</taxon>
        <taxon>Heterobranchia</taxon>
        <taxon>Euthyneura</taxon>
        <taxon>Panpulmonata</taxon>
        <taxon>Hygrophila</taxon>
        <taxon>Lymnaeoidea</taxon>
        <taxon>Planorbidae</taxon>
        <taxon>Biomphalaria</taxon>
    </lineage>
</organism>
<dbReference type="Proteomes" id="UP001233172">
    <property type="component" value="Unassembled WGS sequence"/>
</dbReference>
<dbReference type="GO" id="GO:0005737">
    <property type="term" value="C:cytoplasm"/>
    <property type="evidence" value="ECO:0007669"/>
    <property type="project" value="TreeGrafter"/>
</dbReference>
<feature type="compositionally biased region" description="Polar residues" evidence="2">
    <location>
        <begin position="762"/>
        <end position="781"/>
    </location>
</feature>
<proteinExistence type="predicted"/>
<feature type="compositionally biased region" description="Basic and acidic residues" evidence="2">
    <location>
        <begin position="911"/>
        <end position="927"/>
    </location>
</feature>
<feature type="region of interest" description="Disordered" evidence="2">
    <location>
        <begin position="811"/>
        <end position="854"/>
    </location>
</feature>
<evidence type="ECO:0000313" key="3">
    <source>
        <dbReference type="EMBL" id="KAK0060398.1"/>
    </source>
</evidence>
<feature type="compositionally biased region" description="Polar residues" evidence="2">
    <location>
        <begin position="1018"/>
        <end position="1031"/>
    </location>
</feature>
<keyword evidence="1" id="KW-0344">Guanine-nucleotide releasing factor</keyword>
<feature type="compositionally biased region" description="Basic and acidic residues" evidence="2">
    <location>
        <begin position="1364"/>
        <end position="1379"/>
    </location>
</feature>
<feature type="region of interest" description="Disordered" evidence="2">
    <location>
        <begin position="875"/>
        <end position="937"/>
    </location>
</feature>
<feature type="compositionally biased region" description="Polar residues" evidence="2">
    <location>
        <begin position="1330"/>
        <end position="1339"/>
    </location>
</feature>
<feature type="region of interest" description="Disordered" evidence="2">
    <location>
        <begin position="562"/>
        <end position="599"/>
    </location>
</feature>
<dbReference type="PANTHER" id="PTHR22826:SF117">
    <property type="entry name" value="PLECKSTRIN HOMOLOGY DOMAIN-CONTAINING FAMILY G MEMBER 4B-RELATED"/>
    <property type="match status" value="1"/>
</dbReference>
<feature type="non-terminal residue" evidence="3">
    <location>
        <position position="1379"/>
    </location>
</feature>
<comment type="caution">
    <text evidence="3">The sequence shown here is derived from an EMBL/GenBank/DDBJ whole genome shotgun (WGS) entry which is preliminary data.</text>
</comment>
<feature type="compositionally biased region" description="Polar residues" evidence="2">
    <location>
        <begin position="1039"/>
        <end position="1067"/>
    </location>
</feature>
<dbReference type="GO" id="GO:0005886">
    <property type="term" value="C:plasma membrane"/>
    <property type="evidence" value="ECO:0007669"/>
    <property type="project" value="TreeGrafter"/>
</dbReference>
<feature type="compositionally biased region" description="Low complexity" evidence="2">
    <location>
        <begin position="747"/>
        <end position="761"/>
    </location>
</feature>
<evidence type="ECO:0000313" key="4">
    <source>
        <dbReference type="Proteomes" id="UP001233172"/>
    </source>
</evidence>
<reference evidence="3" key="1">
    <citation type="journal article" date="2023" name="PLoS Negl. Trop. Dis.">
        <title>A genome sequence for Biomphalaria pfeifferi, the major vector snail for the human-infecting parasite Schistosoma mansoni.</title>
        <authorList>
            <person name="Bu L."/>
            <person name="Lu L."/>
            <person name="Laidemitt M.R."/>
            <person name="Zhang S.M."/>
            <person name="Mutuku M."/>
            <person name="Mkoji G."/>
            <person name="Steinauer M."/>
            <person name="Loker E.S."/>
        </authorList>
    </citation>
    <scope>NUCLEOTIDE SEQUENCE</scope>
    <source>
        <strain evidence="3">KasaAsao</strain>
    </source>
</reference>
<feature type="region of interest" description="Disordered" evidence="2">
    <location>
        <begin position="1355"/>
        <end position="1379"/>
    </location>
</feature>
<reference evidence="3" key="2">
    <citation type="submission" date="2023-04" db="EMBL/GenBank/DDBJ databases">
        <authorList>
            <person name="Bu L."/>
            <person name="Lu L."/>
            <person name="Laidemitt M.R."/>
            <person name="Zhang S.M."/>
            <person name="Mutuku M."/>
            <person name="Mkoji G."/>
            <person name="Steinauer M."/>
            <person name="Loker E.S."/>
        </authorList>
    </citation>
    <scope>NUCLEOTIDE SEQUENCE</scope>
    <source>
        <strain evidence="3">KasaAsao</strain>
        <tissue evidence="3">Whole Snail</tissue>
    </source>
</reference>
<dbReference type="GO" id="GO:0007411">
    <property type="term" value="P:axon guidance"/>
    <property type="evidence" value="ECO:0007669"/>
    <property type="project" value="TreeGrafter"/>
</dbReference>